<accession>A0A0C3SE41</accession>
<evidence type="ECO:0000313" key="3">
    <source>
        <dbReference type="EMBL" id="KIP10200.1"/>
    </source>
</evidence>
<dbReference type="HOGENOM" id="CLU_040061_1_0_1"/>
<dbReference type="STRING" id="745531.A0A0C3SE41"/>
<evidence type="ECO:0000259" key="2">
    <source>
        <dbReference type="PROSITE" id="PS50097"/>
    </source>
</evidence>
<evidence type="ECO:0000313" key="4">
    <source>
        <dbReference type="Proteomes" id="UP000053257"/>
    </source>
</evidence>
<keyword evidence="4" id="KW-1185">Reference proteome</keyword>
<dbReference type="Gene3D" id="3.30.710.10">
    <property type="entry name" value="Potassium Channel Kv1.1, Chain A"/>
    <property type="match status" value="1"/>
</dbReference>
<evidence type="ECO:0000256" key="1">
    <source>
        <dbReference type="SAM" id="MobiDB-lite"/>
    </source>
</evidence>
<dbReference type="OrthoDB" id="8117402at2759"/>
<dbReference type="PROSITE" id="PS50097">
    <property type="entry name" value="BTB"/>
    <property type="match status" value="1"/>
</dbReference>
<proteinExistence type="predicted"/>
<name>A0A0C3SE41_PHLG1</name>
<dbReference type="InterPro" id="IPR011333">
    <property type="entry name" value="SKP1/BTB/POZ_sf"/>
</dbReference>
<feature type="compositionally biased region" description="Low complexity" evidence="1">
    <location>
        <begin position="275"/>
        <end position="288"/>
    </location>
</feature>
<feature type="region of interest" description="Disordered" evidence="1">
    <location>
        <begin position="1"/>
        <end position="25"/>
    </location>
</feature>
<feature type="region of interest" description="Disordered" evidence="1">
    <location>
        <begin position="275"/>
        <end position="299"/>
    </location>
</feature>
<organism evidence="3 4">
    <name type="scientific">Phlebiopsis gigantea (strain 11061_1 CR5-6)</name>
    <name type="common">White-rot fungus</name>
    <name type="synonym">Peniophora gigantea</name>
    <dbReference type="NCBI Taxonomy" id="745531"/>
    <lineage>
        <taxon>Eukaryota</taxon>
        <taxon>Fungi</taxon>
        <taxon>Dikarya</taxon>
        <taxon>Basidiomycota</taxon>
        <taxon>Agaricomycotina</taxon>
        <taxon>Agaricomycetes</taxon>
        <taxon>Polyporales</taxon>
        <taxon>Phanerochaetaceae</taxon>
        <taxon>Phlebiopsis</taxon>
    </lineage>
</organism>
<feature type="domain" description="BTB" evidence="2">
    <location>
        <begin position="61"/>
        <end position="134"/>
    </location>
</feature>
<reference evidence="3 4" key="1">
    <citation type="journal article" date="2014" name="PLoS Genet.">
        <title>Analysis of the Phlebiopsis gigantea genome, transcriptome and secretome provides insight into its pioneer colonization strategies of wood.</title>
        <authorList>
            <person name="Hori C."/>
            <person name="Ishida T."/>
            <person name="Igarashi K."/>
            <person name="Samejima M."/>
            <person name="Suzuki H."/>
            <person name="Master E."/>
            <person name="Ferreira P."/>
            <person name="Ruiz-Duenas F.J."/>
            <person name="Held B."/>
            <person name="Canessa P."/>
            <person name="Larrondo L.F."/>
            <person name="Schmoll M."/>
            <person name="Druzhinina I.S."/>
            <person name="Kubicek C.P."/>
            <person name="Gaskell J.A."/>
            <person name="Kersten P."/>
            <person name="St John F."/>
            <person name="Glasner J."/>
            <person name="Sabat G."/>
            <person name="Splinter BonDurant S."/>
            <person name="Syed K."/>
            <person name="Yadav J."/>
            <person name="Mgbeahuruike A.C."/>
            <person name="Kovalchuk A."/>
            <person name="Asiegbu F.O."/>
            <person name="Lackner G."/>
            <person name="Hoffmeister D."/>
            <person name="Rencoret J."/>
            <person name="Gutierrez A."/>
            <person name="Sun H."/>
            <person name="Lindquist E."/>
            <person name="Barry K."/>
            <person name="Riley R."/>
            <person name="Grigoriev I.V."/>
            <person name="Henrissat B."/>
            <person name="Kues U."/>
            <person name="Berka R.M."/>
            <person name="Martinez A.T."/>
            <person name="Covert S.F."/>
            <person name="Blanchette R.A."/>
            <person name="Cullen D."/>
        </authorList>
    </citation>
    <scope>NUCLEOTIDE SEQUENCE [LARGE SCALE GENOMIC DNA]</scope>
    <source>
        <strain evidence="3 4">11061_1 CR5-6</strain>
    </source>
</reference>
<dbReference type="AlphaFoldDB" id="A0A0C3SE41"/>
<gene>
    <name evidence="3" type="ORF">PHLGIDRAFT_101543</name>
</gene>
<protein>
    <recommendedName>
        <fullName evidence="2">BTB domain-containing protein</fullName>
    </recommendedName>
</protein>
<dbReference type="Proteomes" id="UP000053257">
    <property type="component" value="Unassembled WGS sequence"/>
</dbReference>
<dbReference type="EMBL" id="KN840457">
    <property type="protein sequence ID" value="KIP10200.1"/>
    <property type="molecule type" value="Genomic_DNA"/>
</dbReference>
<dbReference type="InterPro" id="IPR000210">
    <property type="entry name" value="BTB/POZ_dom"/>
</dbReference>
<sequence>MSSPAAAPSGKRSRSPSLAEDDFSLKRTRVDDEIEEMLQLPEEHKLDGPLVKDDTYYLHDGSCIMRVENTLFNVHQTLLAKDGSLFSSMFSLPQGKHEVEGASDDSPIWLQGESVAEFKNFLWVLYALPHELADISTPQIDLPRLNRLIDIARVSFKYHFRSIETWALDVINEQVNRKPTPPLFYLPSSATSAASPQAIASNGALISRLMRLAQLCAHERLLAAMIGVMKQLMGYSIQYAHLAMSLADELELRPLRGIAYFEVMQKANVVVAAPSRRPSNAAARSPSSLAGTGTEEEEPLSILDAEGRLIVNPQQKMRLLMGYHRLTMVWERLRATPLTYEHAAACSATWHQHGCTQCWLDFWKEKTKSDTVLSLGLADVLGRLRAISKEFVRWGSATYMHQDCRTTVRNAIQEKIKMVEDALPDYFVEETYTPPF</sequence>